<protein>
    <submittedName>
        <fullName evidence="1">Uncharacterized protein</fullName>
    </submittedName>
</protein>
<organism evidence="1 2">
    <name type="scientific">Caldifermentibacillus hisashii</name>
    <dbReference type="NCBI Taxonomy" id="996558"/>
    <lineage>
        <taxon>Bacteria</taxon>
        <taxon>Bacillati</taxon>
        <taxon>Bacillota</taxon>
        <taxon>Bacilli</taxon>
        <taxon>Bacillales</taxon>
        <taxon>Bacillaceae</taxon>
        <taxon>Caldifermentibacillus</taxon>
    </lineage>
</organism>
<gene>
    <name evidence="1" type="ORF">NST17_20895</name>
</gene>
<dbReference type="RefSeq" id="WP_342021205.1">
    <property type="nucleotide sequence ID" value="NZ_CP155466.1"/>
</dbReference>
<sequence>MNDIFQVDYLPEKKEIRINIPEEVWENIDTVIMTRQFQEELVVEKQKESEAEYNNDCKRNIQRKTD</sequence>
<evidence type="ECO:0000313" key="1">
    <source>
        <dbReference type="EMBL" id="MEL3959614.1"/>
    </source>
</evidence>
<accession>A0ABU9K4X8</accession>
<dbReference type="EMBL" id="JBBYAK010000003">
    <property type="protein sequence ID" value="MEL3959614.1"/>
    <property type="molecule type" value="Genomic_DNA"/>
</dbReference>
<comment type="caution">
    <text evidence="1">The sequence shown here is derived from an EMBL/GenBank/DDBJ whole genome shotgun (WGS) entry which is preliminary data.</text>
</comment>
<dbReference type="Proteomes" id="UP001459714">
    <property type="component" value="Unassembled WGS sequence"/>
</dbReference>
<keyword evidence="2" id="KW-1185">Reference proteome</keyword>
<name>A0ABU9K4X8_9BACI</name>
<evidence type="ECO:0000313" key="2">
    <source>
        <dbReference type="Proteomes" id="UP001459714"/>
    </source>
</evidence>
<reference evidence="1 2" key="1">
    <citation type="submission" date="2024-03" db="EMBL/GenBank/DDBJ databases">
        <title>Bacilli Hybrid Assemblies.</title>
        <authorList>
            <person name="Kovac J."/>
        </authorList>
    </citation>
    <scope>NUCLEOTIDE SEQUENCE [LARGE SCALE GENOMIC DNA]</scope>
    <source>
        <strain evidence="1 2">FSL M8-0022</strain>
    </source>
</reference>
<proteinExistence type="predicted"/>